<evidence type="ECO:0008006" key="4">
    <source>
        <dbReference type="Google" id="ProtNLM"/>
    </source>
</evidence>
<evidence type="ECO:0000256" key="1">
    <source>
        <dbReference type="SAM" id="Phobius"/>
    </source>
</evidence>
<feature type="transmembrane region" description="Helical" evidence="1">
    <location>
        <begin position="154"/>
        <end position="170"/>
    </location>
</feature>
<dbReference type="RefSeq" id="WP_089380323.1">
    <property type="nucleotide sequence ID" value="NZ_FZNT01000002.1"/>
</dbReference>
<dbReference type="OrthoDB" id="6330679at2"/>
<feature type="transmembrane region" description="Helical" evidence="1">
    <location>
        <begin position="122"/>
        <end position="142"/>
    </location>
</feature>
<dbReference type="PANTHER" id="PTHR40115">
    <property type="entry name" value="INNER MEMBRANE PROTEIN WITH PEPSY TM HELIX"/>
    <property type="match status" value="1"/>
</dbReference>
<evidence type="ECO:0000313" key="2">
    <source>
        <dbReference type="EMBL" id="SNR37948.1"/>
    </source>
</evidence>
<dbReference type="EMBL" id="FZNT01000002">
    <property type="protein sequence ID" value="SNR37948.1"/>
    <property type="molecule type" value="Genomic_DNA"/>
</dbReference>
<keyword evidence="1" id="KW-0472">Membrane</keyword>
<dbReference type="Proteomes" id="UP000198384">
    <property type="component" value="Unassembled WGS sequence"/>
</dbReference>
<name>A0A238VUM8_9FLAO</name>
<protein>
    <recommendedName>
        <fullName evidence="4">PepSY-associated TM region</fullName>
    </recommendedName>
</protein>
<feature type="transmembrane region" description="Helical" evidence="1">
    <location>
        <begin position="20"/>
        <end position="38"/>
    </location>
</feature>
<organism evidence="2 3">
    <name type="scientific">Lutibacter agarilyticus</name>
    <dbReference type="NCBI Taxonomy" id="1109740"/>
    <lineage>
        <taxon>Bacteria</taxon>
        <taxon>Pseudomonadati</taxon>
        <taxon>Bacteroidota</taxon>
        <taxon>Flavobacteriia</taxon>
        <taxon>Flavobacteriales</taxon>
        <taxon>Flavobacteriaceae</taxon>
        <taxon>Lutibacter</taxon>
    </lineage>
</organism>
<gene>
    <name evidence="2" type="ORF">SAMN06265371_102112</name>
</gene>
<dbReference type="PANTHER" id="PTHR40115:SF1">
    <property type="entry name" value="INNER MEMBRANE PROTEIN WITH PEPSY TM HELIX"/>
    <property type="match status" value="1"/>
</dbReference>
<dbReference type="AlphaFoldDB" id="A0A238VUM8"/>
<dbReference type="InterPro" id="IPR032307">
    <property type="entry name" value="PepSY_TM-like_2"/>
</dbReference>
<evidence type="ECO:0000313" key="3">
    <source>
        <dbReference type="Proteomes" id="UP000198384"/>
    </source>
</evidence>
<reference evidence="2 3" key="1">
    <citation type="submission" date="2017-06" db="EMBL/GenBank/DDBJ databases">
        <authorList>
            <person name="Kim H.J."/>
            <person name="Triplett B.A."/>
        </authorList>
    </citation>
    <scope>NUCLEOTIDE SEQUENCE [LARGE SCALE GENOMIC DNA]</scope>
    <source>
        <strain evidence="2 3">DSM 29150</strain>
    </source>
</reference>
<keyword evidence="3" id="KW-1185">Reference proteome</keyword>
<proteinExistence type="predicted"/>
<accession>A0A238VUM8</accession>
<keyword evidence="1" id="KW-0812">Transmembrane</keyword>
<sequence>MSKNKSTQFYMRIFHRYLGFFLAGIMAVYAFSGVILIYRDTDFLKTEKVVEKKLKPNLETEVLGKTLRFKNFKVEKTENDLVYFKNGTYNTLTGDVKYTAKELPFVIKKFTDLHKATSSSPLYFLNIFFGVSLLFFVISSFIMFKPKNKIFKEGIYIGISGIILTIILLFI</sequence>
<keyword evidence="1" id="KW-1133">Transmembrane helix</keyword>